<feature type="chain" id="PRO_5044225004" description="Lipoprotein-associated type-17 domain-containing protein" evidence="1">
    <location>
        <begin position="17"/>
        <end position="891"/>
    </location>
</feature>
<evidence type="ECO:0000313" key="3">
    <source>
        <dbReference type="Proteomes" id="UP000007473"/>
    </source>
</evidence>
<dbReference type="AlphaFoldDB" id="A0AB32XBH6"/>
<feature type="signal peptide" evidence="1">
    <location>
        <begin position="1"/>
        <end position="16"/>
    </location>
</feature>
<proteinExistence type="predicted"/>
<reference evidence="2 3" key="1">
    <citation type="journal article" date="2011" name="J. Bacteriol.">
        <title>Genome sequence of the repetitive-sequence-rich Mycoplasma fermentans strain M64.</title>
        <authorList>
            <person name="Shu H.W."/>
            <person name="Liu T.T."/>
            <person name="Chang H.Y."/>
            <person name="Liu Y.M."/>
            <person name="Wu K.M."/>
            <person name="Shu H.Y."/>
            <person name="Tsai S.F."/>
            <person name="Hsiao K.J."/>
            <person name="Hu W.S."/>
            <person name="Ng W.V."/>
        </authorList>
    </citation>
    <scope>NUCLEOTIDE SEQUENCE [LARGE SCALE GENOMIC DNA]</scope>
    <source>
        <strain evidence="2 3">M64</strain>
    </source>
</reference>
<dbReference type="KEGG" id="mfm:MfeM64YM_0300"/>
<evidence type="ECO:0000313" key="2">
    <source>
        <dbReference type="EMBL" id="ADV34304.1"/>
    </source>
</evidence>
<accession>A0AB32XBH6</accession>
<dbReference type="RefSeq" id="WP_013526776.1">
    <property type="nucleotide sequence ID" value="NC_014921.1"/>
</dbReference>
<evidence type="ECO:0008006" key="4">
    <source>
        <dbReference type="Google" id="ProtNLM"/>
    </source>
</evidence>
<dbReference type="Proteomes" id="UP000007473">
    <property type="component" value="Chromosome"/>
</dbReference>
<sequence>MKKKIKLSLIFSSVTAGVLPLISSQCQNTTKEEIKADEDFKLLSIADIKNADYDSTNKVYKISTTTKEADQIKKEDIKFESTTKKYTYIIDNLKADKAKGELEIFLTQKEGNKEIKKFTIKVVGFYVDTDKFDENIKFITGLDLAEKDKYTVKEYKNQFNDLAKLQAKLSIATSNSKDLATFLKEYEISIKSIEIEEVSASKGEANIKATFENKAKTKSKEITIKLTGFKKETESLQATLEGIFDTIDVLENKKDFNVFNYTITDLRYFKNKTQVDVTKVFNEKGIEIKNKEADTSSGETEPYSGWLSINITFGWKDATKTETYVWSQVVAGFKEIKVNSELEAAFNVDLKDKSTKTAQEYVEEFNALTDQEKEEKITFTNADYQNDLSVFKNMEGLNYIKYQLEVVDNFEGKVKLVAKWQQWNQPEYAYNKEITGFVTKETIQQKMAKLTNVDLNEKASKTIEEYIAAHTSDLLAQVTATTPSGKTLSEYLSEEKITINKTELIVANNNLGQAKLKLTLSFEDKSQENVEVEYEINDFKKPAPYSEDKFENLIGTLKTKISEKNYYSEIKEEQNLVKLYYTDPDTNEEKEFNKENLEKLNIQATTINLNNLMTLNFDDATRKLTITVSYTTKSTPKEKKFELTFAEKSFVELKDTFLAEINLSLPNPCDVTKATDNDIIYEKTKLNVPTTTNDIFTLTGVTVDWPKNNAEKLALQKAGKLRVKVTYKNTNIDKEYFTHVELQGKVPANPYEDLRKLAEEGKIFTYDKTDPGYATQLAKIKEYMNNKNMRIDINPKNYTFTLKKLGNNKKEKPINLTSLKLTKEAIEAYKKTGLKKPSQVITHPSKQITGKNAGSHGFLYTVLDKNGKVNIIFSIKENNVKSKDFLAKIED</sequence>
<organism evidence="2 3">
    <name type="scientific">Mycoplasmopsis fermentans (strain M64)</name>
    <name type="common">Mycoplasma fermentans</name>
    <dbReference type="NCBI Taxonomy" id="943945"/>
    <lineage>
        <taxon>Bacteria</taxon>
        <taxon>Bacillati</taxon>
        <taxon>Mycoplasmatota</taxon>
        <taxon>Mycoplasmoidales</taxon>
        <taxon>Metamycoplasmataceae</taxon>
        <taxon>Mycoplasmopsis</taxon>
    </lineage>
</organism>
<name>A0AB32XBH6_MYCFM</name>
<evidence type="ECO:0000256" key="1">
    <source>
        <dbReference type="SAM" id="SignalP"/>
    </source>
</evidence>
<keyword evidence="1" id="KW-0732">Signal</keyword>
<protein>
    <recommendedName>
        <fullName evidence="4">Lipoprotein-associated type-17 domain-containing protein</fullName>
    </recommendedName>
</protein>
<dbReference type="EMBL" id="CP002458">
    <property type="protein sequence ID" value="ADV34304.1"/>
    <property type="molecule type" value="Genomic_DNA"/>
</dbReference>
<gene>
    <name evidence="2" type="ordered locus">MfeM64YM_0300</name>
</gene>